<evidence type="ECO:0000313" key="2">
    <source>
        <dbReference type="Proteomes" id="UP000287394"/>
    </source>
</evidence>
<keyword evidence="2" id="KW-1185">Reference proteome</keyword>
<dbReference type="Proteomes" id="UP000287394">
    <property type="component" value="Chromosome"/>
</dbReference>
<protein>
    <submittedName>
        <fullName evidence="1">Uncharacterized protein</fullName>
    </submittedName>
</protein>
<name>A0A402CTT4_9BACT</name>
<dbReference type="RefSeq" id="WP_119320764.1">
    <property type="nucleotide sequence ID" value="NZ_AP025739.1"/>
</dbReference>
<organism evidence="1 2">
    <name type="scientific">Capsulimonas corticalis</name>
    <dbReference type="NCBI Taxonomy" id="2219043"/>
    <lineage>
        <taxon>Bacteria</taxon>
        <taxon>Bacillati</taxon>
        <taxon>Armatimonadota</taxon>
        <taxon>Armatimonadia</taxon>
        <taxon>Capsulimonadales</taxon>
        <taxon>Capsulimonadaceae</taxon>
        <taxon>Capsulimonas</taxon>
    </lineage>
</organism>
<dbReference type="EMBL" id="AP025739">
    <property type="protein sequence ID" value="BDI30636.1"/>
    <property type="molecule type" value="Genomic_DNA"/>
</dbReference>
<sequence>MITIYHNLDYHIATRLMAPEEQQTYQPSPHDLELAAIVPEDDLSRAFHRTLHEEGVAWTSDRGVTIIGDPRTRRSTYDGDVLVDADGAAYLVLPVGFRALPTLRLPFLGPERLKDGKHVE</sequence>
<proteinExistence type="predicted"/>
<reference evidence="1 2" key="1">
    <citation type="journal article" date="2019" name="Int. J. Syst. Evol. Microbiol.">
        <title>Capsulimonas corticalis gen. nov., sp. nov., an aerobic capsulated bacterium, of a novel bacterial order, Capsulimonadales ord. nov., of the class Armatimonadia of the phylum Armatimonadetes.</title>
        <authorList>
            <person name="Li J."/>
            <person name="Kudo C."/>
            <person name="Tonouchi A."/>
        </authorList>
    </citation>
    <scope>NUCLEOTIDE SEQUENCE [LARGE SCALE GENOMIC DNA]</scope>
    <source>
        <strain evidence="1 2">AX-7</strain>
    </source>
</reference>
<gene>
    <name evidence="1" type="ORF">CCAX7_26870</name>
</gene>
<accession>A0A402CTT4</accession>
<dbReference type="KEGG" id="ccot:CCAX7_26870"/>
<dbReference type="AlphaFoldDB" id="A0A402CTT4"/>
<evidence type="ECO:0000313" key="1">
    <source>
        <dbReference type="EMBL" id="BDI30636.1"/>
    </source>
</evidence>